<name>A0AAW2VU21_SESRA</name>
<dbReference type="AlphaFoldDB" id="A0AAW2VU21"/>
<comment type="caution">
    <text evidence="2">The sequence shown here is derived from an EMBL/GenBank/DDBJ whole genome shotgun (WGS) entry which is preliminary data.</text>
</comment>
<proteinExistence type="predicted"/>
<feature type="compositionally biased region" description="Polar residues" evidence="1">
    <location>
        <begin position="231"/>
        <end position="242"/>
    </location>
</feature>
<evidence type="ECO:0000256" key="1">
    <source>
        <dbReference type="SAM" id="MobiDB-lite"/>
    </source>
</evidence>
<reference evidence="2" key="2">
    <citation type="journal article" date="2024" name="Plant">
        <title>Genomic evolution and insights into agronomic trait innovations of Sesamum species.</title>
        <authorList>
            <person name="Miao H."/>
            <person name="Wang L."/>
            <person name="Qu L."/>
            <person name="Liu H."/>
            <person name="Sun Y."/>
            <person name="Le M."/>
            <person name="Wang Q."/>
            <person name="Wei S."/>
            <person name="Zheng Y."/>
            <person name="Lin W."/>
            <person name="Duan Y."/>
            <person name="Cao H."/>
            <person name="Xiong S."/>
            <person name="Wang X."/>
            <person name="Wei L."/>
            <person name="Li C."/>
            <person name="Ma Q."/>
            <person name="Ju M."/>
            <person name="Zhao R."/>
            <person name="Li G."/>
            <person name="Mu C."/>
            <person name="Tian Q."/>
            <person name="Mei H."/>
            <person name="Zhang T."/>
            <person name="Gao T."/>
            <person name="Zhang H."/>
        </authorList>
    </citation>
    <scope>NUCLEOTIDE SEQUENCE</scope>
    <source>
        <strain evidence="2">G02</strain>
    </source>
</reference>
<accession>A0AAW2VU21</accession>
<reference evidence="2" key="1">
    <citation type="submission" date="2020-06" db="EMBL/GenBank/DDBJ databases">
        <authorList>
            <person name="Li T."/>
            <person name="Hu X."/>
            <person name="Zhang T."/>
            <person name="Song X."/>
            <person name="Zhang H."/>
            <person name="Dai N."/>
            <person name="Sheng W."/>
            <person name="Hou X."/>
            <person name="Wei L."/>
        </authorList>
    </citation>
    <scope>NUCLEOTIDE SEQUENCE</scope>
    <source>
        <strain evidence="2">G02</strain>
        <tissue evidence="2">Leaf</tissue>
    </source>
</reference>
<feature type="region of interest" description="Disordered" evidence="1">
    <location>
        <begin position="122"/>
        <end position="148"/>
    </location>
</feature>
<protein>
    <recommendedName>
        <fullName evidence="3">Pesticidal crystal cry8Ba protein</fullName>
    </recommendedName>
</protein>
<evidence type="ECO:0000313" key="2">
    <source>
        <dbReference type="EMBL" id="KAL0431851.1"/>
    </source>
</evidence>
<dbReference type="EMBL" id="JACGWJ010000003">
    <property type="protein sequence ID" value="KAL0431851.1"/>
    <property type="molecule type" value="Genomic_DNA"/>
</dbReference>
<sequence>MSNQKLQSDPMVGLRYRGGSSALPSVSRFRSGHMPIGMTVGRVTDNLSESDMDTCSDSEGECYGARYSLEASPQDDKIPNGNAKHGAFLSARNGNASGFGNHLERQGGRGGGYAAAHRGLVNDESSDSVSSSEVSSTPPRSNNGNVLEKKFKLGPNFSAINVQSSTETVKQDFRSAPLQNKFDDDIPSAPPLGSFQHGSQVSQKLPTSRADASPSLATSGGSATEVEPITYKSNKSGATEVNTPEGPVRTAAVSSNSVPARYPTFHASGLGYWYGVLSYDACVRLCLHSWARGCMEAPTFLENECALLRDAFGLRHILFAEEELLRKESSELVSEGAAVKTKNHWQEKFKESITKERVTPVMTVNGSLFHQRMAYIIVGTRRYLKEVPELIKIGFNAWRSSSSSYEVVQESYSCLLRLKSSPEEDAVRMQPGSGETRVFLPDGLGDDLIIEVHDSKGKYCGNAVLQVADITDEMGEKLRSCFLYHEPEHEQVGKVQLYINYSTTPDENSHKCASVAETIAYDCVLETAMKVQQFQQRNLLLHGPWRWLVTEFASYFGVSDAYTKLRYLSYVMDVATPTADCLDLVHDLLLPVVIKGKSRHTLSHQEVRILGEVSEEIEQILTLVFENYKSLDESVPSGIVDVFGPATGVPAPALAPALKLYKLLHDILSPEVQSKLCRYFQNATKKRSRRHLSETDEFVSNNNENILMDPVALSTAYKKMKSLCLNVRNEILTDIEIHKQDLLPSFIDLPNLSSSIYSTELFSRLRAFLVSCPPSGPTPPVVELVMATADFQRDLALWNISSIKGGVDAKELFHVYITLWIQDKRLALLDFCKLDKVKSSSFPTQHATTSFIDDIYDRLKETLAEYDVIISRWPEYTFTVENAIADVEKAVVESLERQYAEVLSPLKENTMPMKFGLKYVQKFAKGNVCPYSVSTELGVLLNSMKRMLDTLRPQIEAQLKQWGSCIPESGNMVPGECLSEVTVMIRSKFRAYVQAVIDKLVENTKLHNATKLKKIIQDAKENVVESDLRRRMQPLKELLAGTIDQLHAVLETQVFVIVCRGFWDRMGQDMLKFLEDRKENRSWYKASRVAVTVLDDTFASQMQQLLGNALQEKDVEPPRCILEFRSMLCKDGMNHKQNNYYY</sequence>
<dbReference type="PANTHER" id="PTHR31110">
    <property type="entry name" value="PESTICIDAL CRYSTAL CRY8BA PROTEIN"/>
    <property type="match status" value="1"/>
</dbReference>
<feature type="region of interest" description="Disordered" evidence="1">
    <location>
        <begin position="179"/>
        <end position="246"/>
    </location>
</feature>
<evidence type="ECO:0008006" key="3">
    <source>
        <dbReference type="Google" id="ProtNLM"/>
    </source>
</evidence>
<gene>
    <name evidence="2" type="ORF">Sradi_0811100</name>
</gene>
<organism evidence="2">
    <name type="scientific">Sesamum radiatum</name>
    <name type="common">Black benniseed</name>
    <dbReference type="NCBI Taxonomy" id="300843"/>
    <lineage>
        <taxon>Eukaryota</taxon>
        <taxon>Viridiplantae</taxon>
        <taxon>Streptophyta</taxon>
        <taxon>Embryophyta</taxon>
        <taxon>Tracheophyta</taxon>
        <taxon>Spermatophyta</taxon>
        <taxon>Magnoliopsida</taxon>
        <taxon>eudicotyledons</taxon>
        <taxon>Gunneridae</taxon>
        <taxon>Pentapetalae</taxon>
        <taxon>asterids</taxon>
        <taxon>lamiids</taxon>
        <taxon>Lamiales</taxon>
        <taxon>Pedaliaceae</taxon>
        <taxon>Sesamum</taxon>
    </lineage>
</organism>
<feature type="compositionally biased region" description="Low complexity" evidence="1">
    <location>
        <begin position="127"/>
        <end position="136"/>
    </location>
</feature>
<feature type="compositionally biased region" description="Polar residues" evidence="1">
    <location>
        <begin position="196"/>
        <end position="206"/>
    </location>
</feature>
<dbReference type="PANTHER" id="PTHR31110:SF2">
    <property type="entry name" value="PESTICIDAL CRYSTAL CRY8BA PROTEIN"/>
    <property type="match status" value="1"/>
</dbReference>